<sequence>MSNPDTHRKSPVPVDQCGAALALDVLPDRWTWLILRELFYGVSRFADIQADIAIPKSVLSGRLTRIVENGLAQKMPYRDGAARTRYDYRLTPKGAALIPVILALMQWGDAHLKGGKPALALSDVETGEHLSVALVPEGRGLPLRRVTYEPIWDRPENKV</sequence>
<gene>
    <name evidence="5" type="ORF">ACERZ8_17380</name>
</gene>
<protein>
    <submittedName>
        <fullName evidence="5">Winged helix-turn-helix transcriptional regulator</fullName>
    </submittedName>
</protein>
<accession>A0ABW8UX96</accession>
<dbReference type="InterPro" id="IPR036388">
    <property type="entry name" value="WH-like_DNA-bd_sf"/>
</dbReference>
<evidence type="ECO:0000313" key="6">
    <source>
        <dbReference type="Proteomes" id="UP001627408"/>
    </source>
</evidence>
<keyword evidence="3" id="KW-0804">Transcription</keyword>
<organism evidence="5 6">
    <name type="scientific">Tateyamaria armeniaca</name>
    <dbReference type="NCBI Taxonomy" id="2518930"/>
    <lineage>
        <taxon>Bacteria</taxon>
        <taxon>Pseudomonadati</taxon>
        <taxon>Pseudomonadota</taxon>
        <taxon>Alphaproteobacteria</taxon>
        <taxon>Rhodobacterales</taxon>
        <taxon>Roseobacteraceae</taxon>
        <taxon>Tateyamaria</taxon>
    </lineage>
</organism>
<dbReference type="InterPro" id="IPR036390">
    <property type="entry name" value="WH_DNA-bd_sf"/>
</dbReference>
<evidence type="ECO:0000313" key="5">
    <source>
        <dbReference type="EMBL" id="MFL4471562.1"/>
    </source>
</evidence>
<dbReference type="InterPro" id="IPR002577">
    <property type="entry name" value="HTH_HxlR"/>
</dbReference>
<dbReference type="Gene3D" id="1.10.10.10">
    <property type="entry name" value="Winged helix-like DNA-binding domain superfamily/Winged helix DNA-binding domain"/>
    <property type="match status" value="1"/>
</dbReference>
<dbReference type="RefSeq" id="WP_407593403.1">
    <property type="nucleotide sequence ID" value="NZ_JBHDIY010000002.1"/>
</dbReference>
<dbReference type="PANTHER" id="PTHR33204">
    <property type="entry name" value="TRANSCRIPTIONAL REGULATOR, MARR FAMILY"/>
    <property type="match status" value="1"/>
</dbReference>
<comment type="caution">
    <text evidence="5">The sequence shown here is derived from an EMBL/GenBank/DDBJ whole genome shotgun (WGS) entry which is preliminary data.</text>
</comment>
<dbReference type="Pfam" id="PF01638">
    <property type="entry name" value="HxlR"/>
    <property type="match status" value="1"/>
</dbReference>
<dbReference type="SUPFAM" id="SSF46785">
    <property type="entry name" value="Winged helix' DNA-binding domain"/>
    <property type="match status" value="1"/>
</dbReference>
<name>A0ABW8UX96_9RHOB</name>
<feature type="domain" description="HTH hxlR-type" evidence="4">
    <location>
        <begin position="17"/>
        <end position="116"/>
    </location>
</feature>
<dbReference type="Proteomes" id="UP001627408">
    <property type="component" value="Unassembled WGS sequence"/>
</dbReference>
<reference evidence="5 6" key="1">
    <citation type="submission" date="2024-08" db="EMBL/GenBank/DDBJ databases">
        <title>Tateyamaria sp. nov., isolated from marine algae.</title>
        <authorList>
            <person name="Choi B.J."/>
            <person name="Kim J.M."/>
            <person name="Lee J.K."/>
            <person name="Choi D.G."/>
            <person name="Bayburt H."/>
            <person name="Baek J.H."/>
            <person name="Han D.M."/>
            <person name="Jeon C.O."/>
        </authorList>
    </citation>
    <scope>NUCLEOTIDE SEQUENCE [LARGE SCALE GENOMIC DNA]</scope>
    <source>
        <strain evidence="5 6">KMU-156</strain>
    </source>
</reference>
<dbReference type="EMBL" id="JBHDIY010000002">
    <property type="protein sequence ID" value="MFL4471562.1"/>
    <property type="molecule type" value="Genomic_DNA"/>
</dbReference>
<evidence type="ECO:0000256" key="2">
    <source>
        <dbReference type="ARBA" id="ARBA00023125"/>
    </source>
</evidence>
<keyword evidence="1" id="KW-0805">Transcription regulation</keyword>
<evidence type="ECO:0000259" key="4">
    <source>
        <dbReference type="PROSITE" id="PS51118"/>
    </source>
</evidence>
<keyword evidence="6" id="KW-1185">Reference proteome</keyword>
<evidence type="ECO:0000256" key="3">
    <source>
        <dbReference type="ARBA" id="ARBA00023163"/>
    </source>
</evidence>
<evidence type="ECO:0000256" key="1">
    <source>
        <dbReference type="ARBA" id="ARBA00023015"/>
    </source>
</evidence>
<dbReference type="PANTHER" id="PTHR33204:SF18">
    <property type="entry name" value="TRANSCRIPTIONAL REGULATORY PROTEIN"/>
    <property type="match status" value="1"/>
</dbReference>
<proteinExistence type="predicted"/>
<keyword evidence="2" id="KW-0238">DNA-binding</keyword>
<dbReference type="PROSITE" id="PS51118">
    <property type="entry name" value="HTH_HXLR"/>
    <property type="match status" value="1"/>
</dbReference>